<feature type="transmembrane region" description="Helical" evidence="7">
    <location>
        <begin position="277"/>
        <end position="295"/>
    </location>
</feature>
<dbReference type="Pfam" id="PF01773">
    <property type="entry name" value="Nucleos_tra2_N"/>
    <property type="match status" value="1"/>
</dbReference>
<accession>A0A914P2E5</accession>
<evidence type="ECO:0000256" key="4">
    <source>
        <dbReference type="ARBA" id="ARBA00022692"/>
    </source>
</evidence>
<dbReference type="InterPro" id="IPR002668">
    <property type="entry name" value="CNT_N_dom"/>
</dbReference>
<keyword evidence="10" id="KW-1185">Reference proteome</keyword>
<feature type="transmembrane region" description="Helical" evidence="7">
    <location>
        <begin position="373"/>
        <end position="393"/>
    </location>
</feature>
<keyword evidence="5 7" id="KW-1133">Transmembrane helix</keyword>
<evidence type="ECO:0000259" key="9">
    <source>
        <dbReference type="Pfam" id="PF07662"/>
    </source>
</evidence>
<evidence type="ECO:0000256" key="2">
    <source>
        <dbReference type="ARBA" id="ARBA00009033"/>
    </source>
</evidence>
<evidence type="ECO:0000256" key="1">
    <source>
        <dbReference type="ARBA" id="ARBA00004651"/>
    </source>
</evidence>
<organism evidence="10 11">
    <name type="scientific">Panagrolaimus davidi</name>
    <dbReference type="NCBI Taxonomy" id="227884"/>
    <lineage>
        <taxon>Eukaryota</taxon>
        <taxon>Metazoa</taxon>
        <taxon>Ecdysozoa</taxon>
        <taxon>Nematoda</taxon>
        <taxon>Chromadorea</taxon>
        <taxon>Rhabditida</taxon>
        <taxon>Tylenchina</taxon>
        <taxon>Panagrolaimomorpha</taxon>
        <taxon>Panagrolaimoidea</taxon>
        <taxon>Panagrolaimidae</taxon>
        <taxon>Panagrolaimus</taxon>
    </lineage>
</organism>
<evidence type="ECO:0000313" key="11">
    <source>
        <dbReference type="WBParaSite" id="PDA_v2.g114.t1"/>
    </source>
</evidence>
<feature type="transmembrane region" description="Helical" evidence="7">
    <location>
        <begin position="145"/>
        <end position="162"/>
    </location>
</feature>
<dbReference type="GO" id="GO:0005415">
    <property type="term" value="F:nucleoside:sodium symporter activity"/>
    <property type="evidence" value="ECO:0007669"/>
    <property type="project" value="TreeGrafter"/>
</dbReference>
<evidence type="ECO:0000313" key="10">
    <source>
        <dbReference type="Proteomes" id="UP000887578"/>
    </source>
</evidence>
<dbReference type="InterPro" id="IPR011657">
    <property type="entry name" value="CNT_C_dom"/>
</dbReference>
<feature type="domain" description="Concentrative nucleoside transporter C-terminal" evidence="9">
    <location>
        <begin position="368"/>
        <end position="451"/>
    </location>
</feature>
<name>A0A914P2E5_9BILA</name>
<comment type="subcellular location">
    <subcellularLocation>
        <location evidence="1">Cell membrane</location>
        <topology evidence="1">Multi-pass membrane protein</topology>
    </subcellularLocation>
</comment>
<evidence type="ECO:0000256" key="3">
    <source>
        <dbReference type="ARBA" id="ARBA00022475"/>
    </source>
</evidence>
<feature type="transmembrane region" description="Helical" evidence="7">
    <location>
        <begin position="307"/>
        <end position="329"/>
    </location>
</feature>
<proteinExistence type="inferred from homology"/>
<comment type="similarity">
    <text evidence="2">Belongs to the concentrative nucleoside transporter (CNT) (TC 2.A.41) family.</text>
</comment>
<dbReference type="PANTHER" id="PTHR10590">
    <property type="entry name" value="SODIUM/NUCLEOSIDE COTRANSPORTER"/>
    <property type="match status" value="1"/>
</dbReference>
<evidence type="ECO:0000256" key="5">
    <source>
        <dbReference type="ARBA" id="ARBA00022989"/>
    </source>
</evidence>
<keyword evidence="3" id="KW-1003">Cell membrane</keyword>
<feature type="transmembrane region" description="Helical" evidence="7">
    <location>
        <begin position="189"/>
        <end position="209"/>
    </location>
</feature>
<keyword evidence="6 7" id="KW-0472">Membrane</keyword>
<dbReference type="WBParaSite" id="PDA_v2.g114.t1">
    <property type="protein sequence ID" value="PDA_v2.g114.t1"/>
    <property type="gene ID" value="PDA_v2.g114"/>
</dbReference>
<feature type="transmembrane region" description="Helical" evidence="7">
    <location>
        <begin position="117"/>
        <end position="139"/>
    </location>
</feature>
<feature type="domain" description="Concentrative nucleoside transporter N-terminal" evidence="8">
    <location>
        <begin position="223"/>
        <end position="294"/>
    </location>
</feature>
<feature type="transmembrane region" description="Helical" evidence="7">
    <location>
        <begin position="246"/>
        <end position="265"/>
    </location>
</feature>
<dbReference type="Pfam" id="PF07662">
    <property type="entry name" value="Nucleos_tra2_C"/>
    <property type="match status" value="1"/>
</dbReference>
<keyword evidence="4 7" id="KW-0812">Transmembrane</keyword>
<dbReference type="InterPro" id="IPR008276">
    <property type="entry name" value="C_nuclsd_transpt"/>
</dbReference>
<evidence type="ECO:0000259" key="8">
    <source>
        <dbReference type="Pfam" id="PF01773"/>
    </source>
</evidence>
<dbReference type="AlphaFoldDB" id="A0A914P2E5"/>
<evidence type="ECO:0000256" key="6">
    <source>
        <dbReference type="ARBA" id="ARBA00023136"/>
    </source>
</evidence>
<dbReference type="GO" id="GO:0005886">
    <property type="term" value="C:plasma membrane"/>
    <property type="evidence" value="ECO:0007669"/>
    <property type="project" value="UniProtKB-SubCell"/>
</dbReference>
<protein>
    <submittedName>
        <fullName evidence="11">Concentrative nucleoside transporter N-terminal domain-containing protein</fullName>
    </submittedName>
</protein>
<dbReference type="PANTHER" id="PTHR10590:SF4">
    <property type="entry name" value="SOLUTE CARRIER FAMILY 28 MEMBER 3"/>
    <property type="match status" value="1"/>
</dbReference>
<dbReference type="Proteomes" id="UP000887578">
    <property type="component" value="Unplaced"/>
</dbReference>
<evidence type="ECO:0000256" key="7">
    <source>
        <dbReference type="SAM" id="Phobius"/>
    </source>
</evidence>
<reference evidence="11" key="1">
    <citation type="submission" date="2022-11" db="UniProtKB">
        <authorList>
            <consortium name="WormBaseParasite"/>
        </authorList>
    </citation>
    <scope>IDENTIFICATION</scope>
</reference>
<sequence>MSLKLKDLDENGSTNMALSDINLAEIDKSGDLHIGRLKTSDDLKPPPSMLSLLPPPVFLPSHKPTSDIIDNESFDESDLDPEFEPLDKELSTPMKHVEKFQTSFYGFIKSYSTQIRWIFIAGIFVLFHVFLVFALIHNFEKAETLLYLTCFAWILMLYYKVFKPKFGRDIERRIIEPVWKMFDRLYQKLVVKIAFYAILISAIVIFLFFDTANNRARLNGLRGMAFYIAFMFVFSKSPSRIRWRPVIWGFFVQFIFGLLILRWKWGAMKFSQISDLIVAFLSFGDVGSHFVYGFLTTPPNICGMETVFAFSYLQIIIYCGAVVAVLFYFGIIQAVLKWMGWFMQITLARFRLLKSFPSFAFSANLPKIKFTAVIAFFNAIVGYLGSLIGYSNWTIENGVGYLFYPLAYLMGVTENSKEIMIVAKLMGIKTVTNEFVAYQKLGQYVSDQELSVS</sequence>